<gene>
    <name evidence="4" type="ORF">EDC26_10836</name>
</gene>
<sequence length="272" mass="30121">MKVSVIQMNSVSDKAANLATAERLTRSAVTQDTPDMIVFPEHFDWAGGSAQEKVAAGEPETDGPAYRFCARMAAEYGIYVHSGSFYEKVPNQERVFNTTVVFDPHGKELARYRKMHMFDIFTPDGLRYGESDAVAAGSEISTADVGDFRLGLAICYDLRFPELFRRLVSNGANVIMLPAAFTLQTGKDHWEVLCRARAIETQSYVVACGSHGPFTQNGETRYTYGHSLVVDPWGHVIAKCSDGDGFATARLDIQLIDKVRKEIPLAKQKVLQ</sequence>
<name>A0A4R3LZY5_9BURK</name>
<dbReference type="AlphaFoldDB" id="A0A4R3LZY5"/>
<dbReference type="Proteomes" id="UP000295525">
    <property type="component" value="Unassembled WGS sequence"/>
</dbReference>
<feature type="domain" description="CN hydrolase" evidence="3">
    <location>
        <begin position="1"/>
        <end position="253"/>
    </location>
</feature>
<dbReference type="InterPro" id="IPR045254">
    <property type="entry name" value="Nit1/2_C-N_Hydrolase"/>
</dbReference>
<organism evidence="4 5">
    <name type="scientific">Paralcaligenes ureilyticus</name>
    <dbReference type="NCBI Taxonomy" id="627131"/>
    <lineage>
        <taxon>Bacteria</taxon>
        <taxon>Pseudomonadati</taxon>
        <taxon>Pseudomonadota</taxon>
        <taxon>Betaproteobacteria</taxon>
        <taxon>Burkholderiales</taxon>
        <taxon>Alcaligenaceae</taxon>
        <taxon>Paralcaligenes</taxon>
    </lineage>
</organism>
<dbReference type="InterPro" id="IPR036526">
    <property type="entry name" value="C-N_Hydrolase_sf"/>
</dbReference>
<protein>
    <submittedName>
        <fullName evidence="4">Nitrilase</fullName>
    </submittedName>
</protein>
<reference evidence="4 5" key="1">
    <citation type="submission" date="2019-03" db="EMBL/GenBank/DDBJ databases">
        <title>Genomic Encyclopedia of Type Strains, Phase IV (KMG-IV): sequencing the most valuable type-strain genomes for metagenomic binning, comparative biology and taxonomic classification.</title>
        <authorList>
            <person name="Goeker M."/>
        </authorList>
    </citation>
    <scope>NUCLEOTIDE SEQUENCE [LARGE SCALE GENOMIC DNA]</scope>
    <source>
        <strain evidence="4 5">DSM 24591</strain>
    </source>
</reference>
<proteinExistence type="inferred from homology"/>
<dbReference type="EMBL" id="SMAJ01000008">
    <property type="protein sequence ID" value="TCT06300.1"/>
    <property type="molecule type" value="Genomic_DNA"/>
</dbReference>
<dbReference type="InterPro" id="IPR001110">
    <property type="entry name" value="UPF0012_CS"/>
</dbReference>
<evidence type="ECO:0000259" key="3">
    <source>
        <dbReference type="PROSITE" id="PS50263"/>
    </source>
</evidence>
<dbReference type="InterPro" id="IPR003010">
    <property type="entry name" value="C-N_Hydrolase"/>
</dbReference>
<dbReference type="PANTHER" id="PTHR23088">
    <property type="entry name" value="NITRILASE-RELATED"/>
    <property type="match status" value="1"/>
</dbReference>
<dbReference type="CDD" id="cd07572">
    <property type="entry name" value="nit"/>
    <property type="match status" value="1"/>
</dbReference>
<dbReference type="Gene3D" id="3.60.110.10">
    <property type="entry name" value="Carbon-nitrogen hydrolase"/>
    <property type="match status" value="1"/>
</dbReference>
<evidence type="ECO:0000256" key="2">
    <source>
        <dbReference type="ARBA" id="ARBA00022801"/>
    </source>
</evidence>
<dbReference type="Pfam" id="PF00795">
    <property type="entry name" value="CN_hydrolase"/>
    <property type="match status" value="1"/>
</dbReference>
<comment type="similarity">
    <text evidence="1">Belongs to the carbon-nitrogen hydrolase superfamily. NIT1/NIT2 family.</text>
</comment>
<dbReference type="PROSITE" id="PS01227">
    <property type="entry name" value="UPF0012"/>
    <property type="match status" value="1"/>
</dbReference>
<keyword evidence="5" id="KW-1185">Reference proteome</keyword>
<dbReference type="OrthoDB" id="9811121at2"/>
<dbReference type="PROSITE" id="PS50263">
    <property type="entry name" value="CN_HYDROLASE"/>
    <property type="match status" value="1"/>
</dbReference>
<dbReference type="PANTHER" id="PTHR23088:SF27">
    <property type="entry name" value="DEAMINATED GLUTATHIONE AMIDASE"/>
    <property type="match status" value="1"/>
</dbReference>
<keyword evidence="2" id="KW-0378">Hydrolase</keyword>
<evidence type="ECO:0000256" key="1">
    <source>
        <dbReference type="ARBA" id="ARBA00010613"/>
    </source>
</evidence>
<dbReference type="GO" id="GO:0016811">
    <property type="term" value="F:hydrolase activity, acting on carbon-nitrogen (but not peptide) bonds, in linear amides"/>
    <property type="evidence" value="ECO:0007669"/>
    <property type="project" value="InterPro"/>
</dbReference>
<evidence type="ECO:0000313" key="4">
    <source>
        <dbReference type="EMBL" id="TCT06300.1"/>
    </source>
</evidence>
<dbReference type="SUPFAM" id="SSF56317">
    <property type="entry name" value="Carbon-nitrogen hydrolase"/>
    <property type="match status" value="1"/>
</dbReference>
<accession>A0A4R3LZY5</accession>
<evidence type="ECO:0000313" key="5">
    <source>
        <dbReference type="Proteomes" id="UP000295525"/>
    </source>
</evidence>
<comment type="caution">
    <text evidence="4">The sequence shown here is derived from an EMBL/GenBank/DDBJ whole genome shotgun (WGS) entry which is preliminary data.</text>
</comment>